<protein>
    <submittedName>
        <fullName evidence="2">Uncharacterized protein</fullName>
    </submittedName>
</protein>
<dbReference type="EMBL" id="FQVB01000026">
    <property type="protein sequence ID" value="SHF74516.1"/>
    <property type="molecule type" value="Genomic_DNA"/>
</dbReference>
<evidence type="ECO:0000256" key="1">
    <source>
        <dbReference type="SAM" id="MobiDB-lite"/>
    </source>
</evidence>
<organism evidence="2 3">
    <name type="scientific">Desulfacinum infernum DSM 9756</name>
    <dbReference type="NCBI Taxonomy" id="1121391"/>
    <lineage>
        <taxon>Bacteria</taxon>
        <taxon>Pseudomonadati</taxon>
        <taxon>Thermodesulfobacteriota</taxon>
        <taxon>Syntrophobacteria</taxon>
        <taxon>Syntrophobacterales</taxon>
        <taxon>Syntrophobacteraceae</taxon>
        <taxon>Desulfacinum</taxon>
    </lineage>
</organism>
<dbReference type="RefSeq" id="WP_073040117.1">
    <property type="nucleotide sequence ID" value="NZ_FQVB01000026.1"/>
</dbReference>
<dbReference type="AlphaFoldDB" id="A0A1M5E5P6"/>
<feature type="region of interest" description="Disordered" evidence="1">
    <location>
        <begin position="64"/>
        <end position="85"/>
    </location>
</feature>
<dbReference type="OrthoDB" id="5521897at2"/>
<reference evidence="3" key="1">
    <citation type="submission" date="2016-11" db="EMBL/GenBank/DDBJ databases">
        <authorList>
            <person name="Varghese N."/>
            <person name="Submissions S."/>
        </authorList>
    </citation>
    <scope>NUCLEOTIDE SEQUENCE [LARGE SCALE GENOMIC DNA]</scope>
    <source>
        <strain evidence="3">DSM 9756</strain>
    </source>
</reference>
<dbReference type="STRING" id="1121391.SAMN02745206_02573"/>
<accession>A0A1M5E5P6</accession>
<gene>
    <name evidence="2" type="ORF">SAMN02745206_02573</name>
</gene>
<evidence type="ECO:0000313" key="3">
    <source>
        <dbReference type="Proteomes" id="UP000184076"/>
    </source>
</evidence>
<name>A0A1M5E5P6_9BACT</name>
<dbReference type="Proteomes" id="UP000184076">
    <property type="component" value="Unassembled WGS sequence"/>
</dbReference>
<proteinExistence type="predicted"/>
<keyword evidence="3" id="KW-1185">Reference proteome</keyword>
<evidence type="ECO:0000313" key="2">
    <source>
        <dbReference type="EMBL" id="SHF74516.1"/>
    </source>
</evidence>
<sequence length="85" mass="9374">MQMDRAIFQLKAGVEATSLYILICALMDEGKAATLENVRNQWTGSDEALSAGLEELIRLGVLSPTPPDGQTPLKVQPTESWNWKE</sequence>